<organism evidence="2 3">
    <name type="scientific">Brassica campestris</name>
    <name type="common">Field mustard</name>
    <dbReference type="NCBI Taxonomy" id="3711"/>
    <lineage>
        <taxon>Eukaryota</taxon>
        <taxon>Viridiplantae</taxon>
        <taxon>Streptophyta</taxon>
        <taxon>Embryophyta</taxon>
        <taxon>Tracheophyta</taxon>
        <taxon>Spermatophyta</taxon>
        <taxon>Magnoliopsida</taxon>
        <taxon>eudicotyledons</taxon>
        <taxon>Gunneridae</taxon>
        <taxon>Pentapetalae</taxon>
        <taxon>rosids</taxon>
        <taxon>malvids</taxon>
        <taxon>Brassicales</taxon>
        <taxon>Brassicaceae</taxon>
        <taxon>Brassiceae</taxon>
        <taxon>Brassica</taxon>
    </lineage>
</organism>
<sequence>MDITQELYANGDQNLEANLINHEATESSSSSSSSVPQTKNYKKWLYLSSYLFFVLFCQPPTIFAISWKVYTGGLWGLIFESSYVFSNSTTAVGLPIVSIIDVIAFQ</sequence>
<feature type="transmembrane region" description="Helical" evidence="1">
    <location>
        <begin position="44"/>
        <end position="65"/>
    </location>
</feature>
<evidence type="ECO:0000256" key="1">
    <source>
        <dbReference type="SAM" id="Phobius"/>
    </source>
</evidence>
<reference evidence="2 3" key="1">
    <citation type="submission" date="2018-06" db="EMBL/GenBank/DDBJ databases">
        <title>WGS assembly of Brassica rapa FPsc.</title>
        <authorList>
            <person name="Bowman J."/>
            <person name="Kohchi T."/>
            <person name="Yamato K."/>
            <person name="Jenkins J."/>
            <person name="Shu S."/>
            <person name="Ishizaki K."/>
            <person name="Yamaoka S."/>
            <person name="Nishihama R."/>
            <person name="Nakamura Y."/>
            <person name="Berger F."/>
            <person name="Adam C."/>
            <person name="Aki S."/>
            <person name="Althoff F."/>
            <person name="Araki T."/>
            <person name="Arteaga-Vazquez M."/>
            <person name="Balasubrmanian S."/>
            <person name="Bauer D."/>
            <person name="Boehm C."/>
            <person name="Briginshaw L."/>
            <person name="Caballero-Perez J."/>
            <person name="Catarino B."/>
            <person name="Chen F."/>
            <person name="Chiyoda S."/>
            <person name="Chovatia M."/>
            <person name="Davies K."/>
            <person name="Delmans M."/>
            <person name="Demura T."/>
            <person name="Dierschke T."/>
            <person name="Dolan L."/>
            <person name="Dorantes-Acosta A."/>
            <person name="Eklund D."/>
            <person name="Florent S."/>
            <person name="Flores-Sandoval E."/>
            <person name="Fujiyama A."/>
            <person name="Fukuzawa H."/>
            <person name="Galik B."/>
            <person name="Grimanelli D."/>
            <person name="Grimwood J."/>
            <person name="Grossniklaus U."/>
            <person name="Hamada T."/>
            <person name="Haseloff J."/>
            <person name="Hetherington A."/>
            <person name="Higo A."/>
            <person name="Hirakawa Y."/>
            <person name="Hundley H."/>
            <person name="Ikeda Y."/>
            <person name="Inoue K."/>
            <person name="Inoue S."/>
            <person name="Ishida S."/>
            <person name="Jia Q."/>
            <person name="Kakita M."/>
            <person name="Kanazawa T."/>
            <person name="Kawai Y."/>
            <person name="Kawashima T."/>
            <person name="Kennedy M."/>
            <person name="Kinose K."/>
            <person name="Kinoshita T."/>
            <person name="Kohara Y."/>
            <person name="Koide E."/>
            <person name="Komatsu K."/>
            <person name="Kopischke S."/>
            <person name="Kubo M."/>
            <person name="Kyozuka J."/>
            <person name="Lagercrantz U."/>
            <person name="Lin S."/>
            <person name="Lindquist E."/>
            <person name="Lipzen A."/>
            <person name="Lu C."/>
            <person name="Luna E."/>
            <person name="Martienssen R."/>
            <person name="Minamino N."/>
            <person name="Mizutani M."/>
            <person name="Mizutani M."/>
            <person name="Mochizuki N."/>
            <person name="Monte I."/>
            <person name="Mosher R."/>
            <person name="Nagasaki H."/>
            <person name="Nakagami H."/>
            <person name="Naramoto S."/>
            <person name="Nishitani K."/>
            <person name="Ohtani M."/>
            <person name="Okamoto T."/>
            <person name="Okumura M."/>
            <person name="Phillips J."/>
            <person name="Pollak B."/>
            <person name="Reinders A."/>
            <person name="Roevekamp M."/>
            <person name="Sano R."/>
            <person name="Sawa S."/>
            <person name="Schmid M."/>
            <person name="Shirakawa M."/>
            <person name="Solano R."/>
            <person name="Spunde A."/>
            <person name="Suetsugu N."/>
            <person name="Sugano S."/>
            <person name="Sugiyama A."/>
            <person name="Sun R."/>
            <person name="Suzuki Y."/>
            <person name="Takenaka M."/>
            <person name="Takezawa D."/>
            <person name="Tomogane H."/>
            <person name="Tsuzuki M."/>
            <person name="Ueda T."/>
            <person name="Umeda M."/>
            <person name="Ward J."/>
            <person name="Watanabe Y."/>
            <person name="Yazaki K."/>
            <person name="Yokoyama R."/>
            <person name="Yoshitake Y."/>
            <person name="Yotsui I."/>
            <person name="Zachgo S."/>
            <person name="Schmutz J."/>
        </authorList>
    </citation>
    <scope>NUCLEOTIDE SEQUENCE [LARGE SCALE GENOMIC DNA]</scope>
    <source>
        <strain evidence="3">cv. B-3</strain>
    </source>
</reference>
<gene>
    <name evidence="2" type="ORF">BRARA_H00942</name>
</gene>
<name>A0A397YA83_BRACM</name>
<dbReference type="Proteomes" id="UP000264353">
    <property type="component" value="Chromosome A8"/>
</dbReference>
<evidence type="ECO:0000313" key="2">
    <source>
        <dbReference type="EMBL" id="RID50197.1"/>
    </source>
</evidence>
<accession>A0A397YA83</accession>
<dbReference type="AlphaFoldDB" id="A0A397YA83"/>
<keyword evidence="1" id="KW-1133">Transmembrane helix</keyword>
<protein>
    <submittedName>
        <fullName evidence="2">Uncharacterized protein</fullName>
    </submittedName>
</protein>
<evidence type="ECO:0000313" key="3">
    <source>
        <dbReference type="Proteomes" id="UP000264353"/>
    </source>
</evidence>
<proteinExistence type="predicted"/>
<feature type="transmembrane region" description="Helical" evidence="1">
    <location>
        <begin position="85"/>
        <end position="105"/>
    </location>
</feature>
<keyword evidence="1" id="KW-0472">Membrane</keyword>
<dbReference type="EMBL" id="CM010635">
    <property type="protein sequence ID" value="RID50197.1"/>
    <property type="molecule type" value="Genomic_DNA"/>
</dbReference>
<dbReference type="Pfam" id="PF16913">
    <property type="entry name" value="PUNUT"/>
    <property type="match status" value="1"/>
</dbReference>
<keyword evidence="1" id="KW-0812">Transmembrane</keyword>